<evidence type="ECO:0000313" key="3">
    <source>
        <dbReference type="Proteomes" id="UP001189429"/>
    </source>
</evidence>
<reference evidence="2" key="1">
    <citation type="submission" date="2023-10" db="EMBL/GenBank/DDBJ databases">
        <authorList>
            <person name="Chen Y."/>
            <person name="Shah S."/>
            <person name="Dougan E. K."/>
            <person name="Thang M."/>
            <person name="Chan C."/>
        </authorList>
    </citation>
    <scope>NUCLEOTIDE SEQUENCE [LARGE SCALE GENOMIC DNA]</scope>
</reference>
<gene>
    <name evidence="2" type="ORF">PCOR1329_LOCUS7481</name>
</gene>
<sequence length="100" mass="9959">MLSLRYCAGRAREVEHVQREPPPVRLSNAQLAHDVSRGRGSAPSISSASSQAAGAAPLPQAMQRGAPSLGPLPAAPPRSAGPGADAGPQPQGPPAGGGLR</sequence>
<dbReference type="Proteomes" id="UP001189429">
    <property type="component" value="Unassembled WGS sequence"/>
</dbReference>
<evidence type="ECO:0000313" key="2">
    <source>
        <dbReference type="EMBL" id="CAK0798833.1"/>
    </source>
</evidence>
<keyword evidence="3" id="KW-1185">Reference proteome</keyword>
<name>A0ABN9Q0F0_9DINO</name>
<evidence type="ECO:0000256" key="1">
    <source>
        <dbReference type="SAM" id="MobiDB-lite"/>
    </source>
</evidence>
<dbReference type="EMBL" id="CAUYUJ010002027">
    <property type="protein sequence ID" value="CAK0798833.1"/>
    <property type="molecule type" value="Genomic_DNA"/>
</dbReference>
<protein>
    <submittedName>
        <fullName evidence="2">Uncharacterized protein</fullName>
    </submittedName>
</protein>
<feature type="region of interest" description="Disordered" evidence="1">
    <location>
        <begin position="1"/>
        <end position="100"/>
    </location>
</feature>
<proteinExistence type="predicted"/>
<feature type="compositionally biased region" description="Low complexity" evidence="1">
    <location>
        <begin position="38"/>
        <end position="89"/>
    </location>
</feature>
<feature type="compositionally biased region" description="Basic and acidic residues" evidence="1">
    <location>
        <begin position="10"/>
        <end position="19"/>
    </location>
</feature>
<organism evidence="2 3">
    <name type="scientific">Prorocentrum cordatum</name>
    <dbReference type="NCBI Taxonomy" id="2364126"/>
    <lineage>
        <taxon>Eukaryota</taxon>
        <taxon>Sar</taxon>
        <taxon>Alveolata</taxon>
        <taxon>Dinophyceae</taxon>
        <taxon>Prorocentrales</taxon>
        <taxon>Prorocentraceae</taxon>
        <taxon>Prorocentrum</taxon>
    </lineage>
</organism>
<comment type="caution">
    <text evidence="2">The sequence shown here is derived from an EMBL/GenBank/DDBJ whole genome shotgun (WGS) entry which is preliminary data.</text>
</comment>
<accession>A0ABN9Q0F0</accession>